<evidence type="ECO:0000256" key="6">
    <source>
        <dbReference type="SAM" id="Phobius"/>
    </source>
</evidence>
<dbReference type="InterPro" id="IPR018787">
    <property type="entry name" value="DUF2371_TMEM200"/>
</dbReference>
<dbReference type="Proteomes" id="UP000694558">
    <property type="component" value="Chromosome 1"/>
</dbReference>
<keyword evidence="3 6" id="KW-0812">Transmembrane</keyword>
<dbReference type="Ensembl" id="ENSSMAT00000058079.1">
    <property type="protein sequence ID" value="ENSSMAP00000042673.1"/>
    <property type="gene ID" value="ENSSMAG00000032693.1"/>
</dbReference>
<evidence type="ECO:0000256" key="2">
    <source>
        <dbReference type="ARBA" id="ARBA00005308"/>
    </source>
</evidence>
<keyword evidence="4 6" id="KW-1133">Transmembrane helix</keyword>
<protein>
    <recommendedName>
        <fullName evidence="9">Transmembrane protein 200B</fullName>
    </recommendedName>
</protein>
<reference evidence="7" key="2">
    <citation type="submission" date="2025-08" db="UniProtKB">
        <authorList>
            <consortium name="Ensembl"/>
        </authorList>
    </citation>
    <scope>IDENTIFICATION</scope>
</reference>
<dbReference type="AlphaFoldDB" id="A0A8D3C5W5"/>
<dbReference type="PANTHER" id="PTHR31815:SF3">
    <property type="entry name" value="TRANSMEMBRANE PROTEIN 200B"/>
    <property type="match status" value="1"/>
</dbReference>
<feature type="transmembrane region" description="Helical" evidence="6">
    <location>
        <begin position="48"/>
        <end position="70"/>
    </location>
</feature>
<feature type="transmembrane region" description="Helical" evidence="6">
    <location>
        <begin position="90"/>
        <end position="111"/>
    </location>
</feature>
<dbReference type="Pfam" id="PF10177">
    <property type="entry name" value="DUF2371"/>
    <property type="match status" value="1"/>
</dbReference>
<dbReference type="GO" id="GO:0016020">
    <property type="term" value="C:membrane"/>
    <property type="evidence" value="ECO:0007669"/>
    <property type="project" value="UniProtKB-SubCell"/>
</dbReference>
<comment type="subcellular location">
    <subcellularLocation>
        <location evidence="1">Membrane</location>
        <topology evidence="1">Multi-pass membrane protein</topology>
    </subcellularLocation>
</comment>
<evidence type="ECO:0000256" key="3">
    <source>
        <dbReference type="ARBA" id="ARBA00022692"/>
    </source>
</evidence>
<name>A0A8D3C5W5_SCOMX</name>
<evidence type="ECO:0000256" key="1">
    <source>
        <dbReference type="ARBA" id="ARBA00004141"/>
    </source>
</evidence>
<evidence type="ECO:0000313" key="7">
    <source>
        <dbReference type="Ensembl" id="ENSSMAP00000042673.1"/>
    </source>
</evidence>
<reference evidence="7" key="1">
    <citation type="submission" date="2023-05" db="EMBL/GenBank/DDBJ databases">
        <title>High-quality long-read genome of Scophthalmus maximus.</title>
        <authorList>
            <person name="Lien S."/>
            <person name="Martinez P."/>
        </authorList>
    </citation>
    <scope>NUCLEOTIDE SEQUENCE [LARGE SCALE GENOMIC DNA]</scope>
</reference>
<comment type="similarity">
    <text evidence="2">Belongs to the TMEM200 family.</text>
</comment>
<dbReference type="GeneTree" id="ENSGT00940000178600"/>
<dbReference type="PANTHER" id="PTHR31815">
    <property type="entry name" value="AGAP005329-PA"/>
    <property type="match status" value="1"/>
</dbReference>
<evidence type="ECO:0000256" key="5">
    <source>
        <dbReference type="ARBA" id="ARBA00023136"/>
    </source>
</evidence>
<proteinExistence type="inferred from homology"/>
<evidence type="ECO:0000256" key="4">
    <source>
        <dbReference type="ARBA" id="ARBA00022989"/>
    </source>
</evidence>
<sequence length="194" mass="21059">MTAASPSCSPTSSLSTQFSPACLPASCHRHLRKGQALRTTLPLRSAPGAWLLLGVVVVLVGMSVAVAGYVSAVPKPMGGRGSTHAERMKLTGPVVMGVGLFIFICAATLLYENRDREVLRHETLERCRLMSTRHLVSTDFFSDHIWPRGGLLKSYLGGTLSPWLSPLALTHTHTHTPAEEQCLHFFSGEVRLRG</sequence>
<accession>A0A8D3C5W5</accession>
<evidence type="ECO:0008006" key="9">
    <source>
        <dbReference type="Google" id="ProtNLM"/>
    </source>
</evidence>
<evidence type="ECO:0000313" key="8">
    <source>
        <dbReference type="Proteomes" id="UP000694558"/>
    </source>
</evidence>
<keyword evidence="5 6" id="KW-0472">Membrane</keyword>
<organism evidence="7 8">
    <name type="scientific">Scophthalmus maximus</name>
    <name type="common">Turbot</name>
    <name type="synonym">Psetta maxima</name>
    <dbReference type="NCBI Taxonomy" id="52904"/>
    <lineage>
        <taxon>Eukaryota</taxon>
        <taxon>Metazoa</taxon>
        <taxon>Chordata</taxon>
        <taxon>Craniata</taxon>
        <taxon>Vertebrata</taxon>
        <taxon>Euteleostomi</taxon>
        <taxon>Actinopterygii</taxon>
        <taxon>Neopterygii</taxon>
        <taxon>Teleostei</taxon>
        <taxon>Neoteleostei</taxon>
        <taxon>Acanthomorphata</taxon>
        <taxon>Carangaria</taxon>
        <taxon>Pleuronectiformes</taxon>
        <taxon>Pleuronectoidei</taxon>
        <taxon>Scophthalmidae</taxon>
        <taxon>Scophthalmus</taxon>
    </lineage>
</organism>